<accession>A0A8J6DZ33</accession>
<evidence type="ECO:0000256" key="9">
    <source>
        <dbReference type="ARBA" id="ARBA00023014"/>
    </source>
</evidence>
<dbReference type="EMBL" id="JAHDYR010000025">
    <property type="protein sequence ID" value="KAG9393084.1"/>
    <property type="molecule type" value="Genomic_DNA"/>
</dbReference>
<dbReference type="GO" id="GO:0005524">
    <property type="term" value="F:ATP binding"/>
    <property type="evidence" value="ECO:0007669"/>
    <property type="project" value="UniProtKB-KW"/>
</dbReference>
<dbReference type="Pfam" id="PF06733">
    <property type="entry name" value="DEAD_2"/>
    <property type="match status" value="1"/>
</dbReference>
<dbReference type="SUPFAM" id="SSF52540">
    <property type="entry name" value="P-loop containing nucleoside triphosphate hydrolases"/>
    <property type="match status" value="1"/>
</dbReference>
<name>A0A8J6DZ33_9EUKA</name>
<evidence type="ECO:0000256" key="2">
    <source>
        <dbReference type="ARBA" id="ARBA00008435"/>
    </source>
</evidence>
<keyword evidence="13" id="KW-1185">Reference proteome</keyword>
<dbReference type="PANTHER" id="PTHR11472:SF41">
    <property type="entry name" value="ATP-DEPENDENT DNA HELICASE DDX11-RELATED"/>
    <property type="match status" value="1"/>
</dbReference>
<evidence type="ECO:0000256" key="8">
    <source>
        <dbReference type="ARBA" id="ARBA00023004"/>
    </source>
</evidence>
<dbReference type="Pfam" id="PF13307">
    <property type="entry name" value="Helicase_C_2"/>
    <property type="match status" value="1"/>
</dbReference>
<evidence type="ECO:0000256" key="5">
    <source>
        <dbReference type="ARBA" id="ARBA00022801"/>
    </source>
</evidence>
<dbReference type="Proteomes" id="UP000717585">
    <property type="component" value="Unassembled WGS sequence"/>
</dbReference>
<evidence type="ECO:0000313" key="13">
    <source>
        <dbReference type="Proteomes" id="UP000717585"/>
    </source>
</evidence>
<dbReference type="PROSITE" id="PS51193">
    <property type="entry name" value="HELICASE_ATP_BIND_2"/>
    <property type="match status" value="1"/>
</dbReference>
<keyword evidence="5" id="KW-0378">Hydrolase</keyword>
<feature type="domain" description="Helicase ATP-binding" evidence="11">
    <location>
        <begin position="1"/>
        <end position="327"/>
    </location>
</feature>
<organism evidence="12 13">
    <name type="scientific">Carpediemonas membranifera</name>
    <dbReference type="NCBI Taxonomy" id="201153"/>
    <lineage>
        <taxon>Eukaryota</taxon>
        <taxon>Metamonada</taxon>
        <taxon>Carpediemonas-like organisms</taxon>
        <taxon>Carpediemonas</taxon>
    </lineage>
</organism>
<dbReference type="SMART" id="SM00491">
    <property type="entry name" value="HELICc2"/>
    <property type="match status" value="1"/>
</dbReference>
<evidence type="ECO:0000259" key="11">
    <source>
        <dbReference type="PROSITE" id="PS51193"/>
    </source>
</evidence>
<comment type="caution">
    <text evidence="12">The sequence shown here is derived from an EMBL/GenBank/DDBJ whole genome shotgun (WGS) entry which is preliminary data.</text>
</comment>
<sequence>MEFRFPYEPYETQEGLMKAIYEALVAGRIGFFESPTGTGKTACLICAGMRWLTEGGKVEEDDDKATSGKAAYKDYLKRLGHLRTETAANRKMIRSMERNVAEPDTIIDYKPGIVTELVDELFADSLSAKPPRVLIFSSRTHSQLEQFVSEFKQTAWADEAVVVTLASKKQTCLHETVRRSADIEDACKELCSGQGCPYKTPGNVRLASSALLTEPLGLSDAIKACQEHNACPYFAAREALPSASVVALPYPTLLSGPARQALGLAVGPDTAVIIDEGHNLAGAVASCHDLELSKETLAGMANGLRQYMAHYRQRLTQPTKTALAQLLALVRALHKMLPAEGGTEQTVHPLDLGDRVGSVAWKTVIHFFQNTAAIQKIDGFISRTELAPGSPGSTPPSARGLSGLSRLAEAVSLAPNQYRVLAAPDRLRLILVDSRVPMEPLTAAGAVAIAGGTLSPIAQMIATVVPAAASARVTEASFPHVVARDRLFSRVLTAVGGTTIRLTQGAKAAQYPLVGAFLRDAIKHVPGGSVVFVPSYADLRRLHDAMPKMLTPTVWEHVDGAKSFETFQARIDSVGRATLFAVSSGRVSEGINFRDQYGRAVFMVGIPYPNIADPVLNLRKDHLGPNGGDYVAALAFRAVNQCTGRAIRHKNDYAAVVYVDARFMEPANKTRLSQWTVRDSKPWGPETMAELQEFYREHQ</sequence>
<comment type="cofactor">
    <cofactor evidence="1">
        <name>[4Fe-4S] cluster</name>
        <dbReference type="ChEBI" id="CHEBI:49883"/>
    </cofactor>
</comment>
<dbReference type="GO" id="GO:0034085">
    <property type="term" value="P:establishment of sister chromatid cohesion"/>
    <property type="evidence" value="ECO:0007669"/>
    <property type="project" value="TreeGrafter"/>
</dbReference>
<dbReference type="InterPro" id="IPR010614">
    <property type="entry name" value="RAD3-like_helicase_DEAD"/>
</dbReference>
<evidence type="ECO:0000256" key="4">
    <source>
        <dbReference type="ARBA" id="ARBA00022741"/>
    </source>
</evidence>
<evidence type="ECO:0000256" key="7">
    <source>
        <dbReference type="ARBA" id="ARBA00022840"/>
    </source>
</evidence>
<dbReference type="InterPro" id="IPR045028">
    <property type="entry name" value="DinG/Rad3-like"/>
</dbReference>
<evidence type="ECO:0000256" key="1">
    <source>
        <dbReference type="ARBA" id="ARBA00001966"/>
    </source>
</evidence>
<dbReference type="GO" id="GO:0016818">
    <property type="term" value="F:hydrolase activity, acting on acid anhydrides, in phosphorus-containing anhydrides"/>
    <property type="evidence" value="ECO:0007669"/>
    <property type="project" value="InterPro"/>
</dbReference>
<evidence type="ECO:0000256" key="6">
    <source>
        <dbReference type="ARBA" id="ARBA00022806"/>
    </source>
</evidence>
<dbReference type="GO" id="GO:0046872">
    <property type="term" value="F:metal ion binding"/>
    <property type="evidence" value="ECO:0007669"/>
    <property type="project" value="UniProtKB-KW"/>
</dbReference>
<keyword evidence="7" id="KW-0067">ATP-binding</keyword>
<dbReference type="PANTHER" id="PTHR11472">
    <property type="entry name" value="DNA REPAIR DEAD HELICASE RAD3/XP-D SUBFAMILY MEMBER"/>
    <property type="match status" value="1"/>
</dbReference>
<keyword evidence="9" id="KW-0411">Iron-sulfur</keyword>
<dbReference type="InterPro" id="IPR006554">
    <property type="entry name" value="Helicase-like_DEXD_c2"/>
</dbReference>
<keyword evidence="10" id="KW-0413">Isomerase</keyword>
<keyword evidence="4" id="KW-0547">Nucleotide-binding</keyword>
<dbReference type="Gene3D" id="3.40.50.300">
    <property type="entry name" value="P-loop containing nucleotide triphosphate hydrolases"/>
    <property type="match status" value="2"/>
</dbReference>
<keyword evidence="8" id="KW-0408">Iron</keyword>
<dbReference type="OrthoDB" id="267079at2759"/>
<comment type="similarity">
    <text evidence="2">Belongs to the DEAD box helicase family. DEAH subfamily. DDX11/CHL1 sub-subfamily.</text>
</comment>
<proteinExistence type="inferred from homology"/>
<dbReference type="GO" id="GO:0003678">
    <property type="term" value="F:DNA helicase activity"/>
    <property type="evidence" value="ECO:0007669"/>
    <property type="project" value="InterPro"/>
</dbReference>
<reference evidence="12" key="1">
    <citation type="submission" date="2021-05" db="EMBL/GenBank/DDBJ databases">
        <title>A free-living protist that lacks canonical eukaryotic 1 DNA replication and segregation systems.</title>
        <authorList>
            <person name="Salas-Leiva D.E."/>
            <person name="Tromer E.C."/>
            <person name="Curtis B.A."/>
            <person name="Jerlstrom-Hultqvist J."/>
            <person name="Kolisko M."/>
            <person name="Yi Z."/>
            <person name="Salas-Leiva J.S."/>
            <person name="Gallot-Lavallee L."/>
            <person name="Kops G.J.P.L."/>
            <person name="Archibald J.M."/>
            <person name="Simpson A.G.B."/>
            <person name="Roger A.J."/>
        </authorList>
    </citation>
    <scope>NUCLEOTIDE SEQUENCE</scope>
    <source>
        <strain evidence="12">BICM</strain>
    </source>
</reference>
<keyword evidence="3" id="KW-0479">Metal-binding</keyword>
<protein>
    <submittedName>
        <fullName evidence="12">ATP-dependent RNA helicase</fullName>
    </submittedName>
</protein>
<dbReference type="InterPro" id="IPR027417">
    <property type="entry name" value="P-loop_NTPase"/>
</dbReference>
<dbReference type="InterPro" id="IPR014013">
    <property type="entry name" value="Helic_SF1/SF2_ATP-bd_DinG/Rad3"/>
</dbReference>
<dbReference type="AlphaFoldDB" id="A0A8J6DZ33"/>
<dbReference type="GO" id="GO:0005634">
    <property type="term" value="C:nucleus"/>
    <property type="evidence" value="ECO:0007669"/>
    <property type="project" value="TreeGrafter"/>
</dbReference>
<evidence type="ECO:0000256" key="10">
    <source>
        <dbReference type="ARBA" id="ARBA00023235"/>
    </source>
</evidence>
<evidence type="ECO:0000313" key="12">
    <source>
        <dbReference type="EMBL" id="KAG9393084.1"/>
    </source>
</evidence>
<gene>
    <name evidence="12" type="ORF">J8273_3213</name>
</gene>
<dbReference type="GO" id="GO:0003677">
    <property type="term" value="F:DNA binding"/>
    <property type="evidence" value="ECO:0007669"/>
    <property type="project" value="InterPro"/>
</dbReference>
<dbReference type="SMART" id="SM00488">
    <property type="entry name" value="DEXDc2"/>
    <property type="match status" value="1"/>
</dbReference>
<dbReference type="GO" id="GO:0051536">
    <property type="term" value="F:iron-sulfur cluster binding"/>
    <property type="evidence" value="ECO:0007669"/>
    <property type="project" value="UniProtKB-KW"/>
</dbReference>
<evidence type="ECO:0000256" key="3">
    <source>
        <dbReference type="ARBA" id="ARBA00022723"/>
    </source>
</evidence>
<dbReference type="GO" id="GO:0006139">
    <property type="term" value="P:nucleobase-containing compound metabolic process"/>
    <property type="evidence" value="ECO:0007669"/>
    <property type="project" value="InterPro"/>
</dbReference>
<keyword evidence="6 12" id="KW-0347">Helicase</keyword>
<dbReference type="InterPro" id="IPR006555">
    <property type="entry name" value="ATP-dep_Helicase_C"/>
</dbReference>